<evidence type="ECO:0000313" key="5">
    <source>
        <dbReference type="Proteomes" id="UP000605986"/>
    </source>
</evidence>
<sequence>MSSVPPGGLILITGANGYIASVAVQTFLRHGFRVRGTVRSTTTNTWMKTHFGPNFELAEVPDISCPGAFDEALKDVDGVVHTAMNMDMNPQNQAIIDDTVDSNLHLLESAAKASSVKSVVITSSLAACDLPTTGTPYKIDSNTWNLDAIEQTYKPWDGKGNPRWHGIMLYAAAKARSEQTAFAWVREHKPSFSFNTVVPNVNFGTAVSPENMGYRSSAAVIDAAVKGYRDAPSILPSQWFVDVEDTGLLHLGALTLDDVNNERLLAFAGRYSWTEILEILHRRFPGKIGLQSVKEAAVDAGEVNNQQSVEVLKKMGKEGFTSLEDTLVKAVDTILQNQSNYVPKTRIDLYYESLARAE</sequence>
<gene>
    <name evidence="4" type="ORF">F53441_11479</name>
</gene>
<proteinExistence type="inferred from homology"/>
<reference evidence="4" key="1">
    <citation type="submission" date="2020-01" db="EMBL/GenBank/DDBJ databases">
        <title>Identification and distribution of gene clusters putatively required for synthesis of sphingolipid metabolism inhibitors in phylogenetically diverse species of the filamentous fungus Fusarium.</title>
        <authorList>
            <person name="Kim H.-S."/>
            <person name="Busman M."/>
            <person name="Brown D.W."/>
            <person name="Divon H."/>
            <person name="Uhlig S."/>
            <person name="Proctor R.H."/>
        </authorList>
    </citation>
    <scope>NUCLEOTIDE SEQUENCE</scope>
    <source>
        <strain evidence="4">NRRL 53441</strain>
    </source>
</reference>
<evidence type="ECO:0000256" key="1">
    <source>
        <dbReference type="ARBA" id="ARBA00023002"/>
    </source>
</evidence>
<dbReference type="Pfam" id="PF01370">
    <property type="entry name" value="Epimerase"/>
    <property type="match status" value="1"/>
</dbReference>
<dbReference type="PANTHER" id="PTHR10366">
    <property type="entry name" value="NAD DEPENDENT EPIMERASE/DEHYDRATASE"/>
    <property type="match status" value="1"/>
</dbReference>
<name>A0A8H4K1X5_9HYPO</name>
<dbReference type="OrthoDB" id="2735536at2759"/>
<dbReference type="InterPro" id="IPR036291">
    <property type="entry name" value="NAD(P)-bd_dom_sf"/>
</dbReference>
<organism evidence="4 5">
    <name type="scientific">Fusarium austroafricanum</name>
    <dbReference type="NCBI Taxonomy" id="2364996"/>
    <lineage>
        <taxon>Eukaryota</taxon>
        <taxon>Fungi</taxon>
        <taxon>Dikarya</taxon>
        <taxon>Ascomycota</taxon>
        <taxon>Pezizomycotina</taxon>
        <taxon>Sordariomycetes</taxon>
        <taxon>Hypocreomycetidae</taxon>
        <taxon>Hypocreales</taxon>
        <taxon>Nectriaceae</taxon>
        <taxon>Fusarium</taxon>
        <taxon>Fusarium concolor species complex</taxon>
    </lineage>
</organism>
<accession>A0A8H4K1X5</accession>
<keyword evidence="5" id="KW-1185">Reference proteome</keyword>
<dbReference type="Gene3D" id="3.40.50.720">
    <property type="entry name" value="NAD(P)-binding Rossmann-like Domain"/>
    <property type="match status" value="1"/>
</dbReference>
<comment type="similarity">
    <text evidence="2">Belongs to the NAD(P)-dependent epimerase/dehydratase family. Dihydroflavonol-4-reductase subfamily.</text>
</comment>
<comment type="caution">
    <text evidence="4">The sequence shown here is derived from an EMBL/GenBank/DDBJ whole genome shotgun (WGS) entry which is preliminary data.</text>
</comment>
<dbReference type="PANTHER" id="PTHR10366:SF562">
    <property type="entry name" value="ALDEHYDE REDUCTASE II (AFU_ORTHOLOGUE AFUA_1G11360)"/>
    <property type="match status" value="1"/>
</dbReference>
<keyword evidence="1" id="KW-0560">Oxidoreductase</keyword>
<evidence type="ECO:0000313" key="4">
    <source>
        <dbReference type="EMBL" id="KAF4443170.1"/>
    </source>
</evidence>
<dbReference type="EMBL" id="JAADJG010000581">
    <property type="protein sequence ID" value="KAF4443170.1"/>
    <property type="molecule type" value="Genomic_DNA"/>
</dbReference>
<dbReference type="InterPro" id="IPR001509">
    <property type="entry name" value="Epimerase_deHydtase"/>
</dbReference>
<dbReference type="GO" id="GO:0016616">
    <property type="term" value="F:oxidoreductase activity, acting on the CH-OH group of donors, NAD or NADP as acceptor"/>
    <property type="evidence" value="ECO:0007669"/>
    <property type="project" value="TreeGrafter"/>
</dbReference>
<dbReference type="SUPFAM" id="SSF51735">
    <property type="entry name" value="NAD(P)-binding Rossmann-fold domains"/>
    <property type="match status" value="1"/>
</dbReference>
<dbReference type="AlphaFoldDB" id="A0A8H4K1X5"/>
<evidence type="ECO:0000256" key="2">
    <source>
        <dbReference type="ARBA" id="ARBA00023445"/>
    </source>
</evidence>
<feature type="domain" description="NAD-dependent epimerase/dehydratase" evidence="3">
    <location>
        <begin position="10"/>
        <end position="224"/>
    </location>
</feature>
<protein>
    <submittedName>
        <fullName evidence="4">NAD dependent epimerase/dehydratase family protein</fullName>
    </submittedName>
</protein>
<evidence type="ECO:0000259" key="3">
    <source>
        <dbReference type="Pfam" id="PF01370"/>
    </source>
</evidence>
<dbReference type="Proteomes" id="UP000605986">
    <property type="component" value="Unassembled WGS sequence"/>
</dbReference>
<dbReference type="InterPro" id="IPR050425">
    <property type="entry name" value="NAD(P)_dehydrat-like"/>
</dbReference>